<dbReference type="Proteomes" id="UP000780768">
    <property type="component" value="Unassembled WGS sequence"/>
</dbReference>
<feature type="compositionally biased region" description="Basic and acidic residues" evidence="1">
    <location>
        <begin position="87"/>
        <end position="104"/>
    </location>
</feature>
<feature type="compositionally biased region" description="Basic and acidic residues" evidence="1">
    <location>
        <begin position="120"/>
        <end position="135"/>
    </location>
</feature>
<dbReference type="PRINTS" id="PR00929">
    <property type="entry name" value="ATHOOK"/>
</dbReference>
<proteinExistence type="predicted"/>
<reference evidence="2" key="2">
    <citation type="submission" date="2021-09" db="EMBL/GenBank/DDBJ databases">
        <authorList>
            <person name="Gilroy R."/>
        </authorList>
    </citation>
    <scope>NUCLEOTIDE SEQUENCE</scope>
    <source>
        <strain evidence="2">7318</strain>
    </source>
</reference>
<evidence type="ECO:0000313" key="2">
    <source>
        <dbReference type="EMBL" id="HJF84897.1"/>
    </source>
</evidence>
<feature type="non-terminal residue" evidence="2">
    <location>
        <position position="196"/>
    </location>
</feature>
<organism evidence="2 3">
    <name type="scientific">Megamonas hypermegale</name>
    <dbReference type="NCBI Taxonomy" id="158847"/>
    <lineage>
        <taxon>Bacteria</taxon>
        <taxon>Bacillati</taxon>
        <taxon>Bacillota</taxon>
        <taxon>Negativicutes</taxon>
        <taxon>Selenomonadales</taxon>
        <taxon>Selenomonadaceae</taxon>
        <taxon>Megamonas</taxon>
    </lineage>
</organism>
<evidence type="ECO:0000256" key="1">
    <source>
        <dbReference type="SAM" id="MobiDB-lite"/>
    </source>
</evidence>
<feature type="compositionally biased region" description="Basic residues" evidence="1">
    <location>
        <begin position="105"/>
        <end position="114"/>
    </location>
</feature>
<dbReference type="Pfam" id="PF20310">
    <property type="entry name" value="HTH_Tnp_2"/>
    <property type="match status" value="1"/>
</dbReference>
<feature type="compositionally biased region" description="Basic residues" evidence="1">
    <location>
        <begin position="139"/>
        <end position="148"/>
    </location>
</feature>
<protein>
    <submittedName>
        <fullName evidence="2">Uncharacterized protein</fullName>
    </submittedName>
</protein>
<feature type="region of interest" description="Disordered" evidence="1">
    <location>
        <begin position="87"/>
        <end position="196"/>
    </location>
</feature>
<sequence length="196" mass="22455">MAGKVFTDEEKELLSKNPYVESVEPTRIIYTDEFKIYYVKNYLEGKKPTEIFISAGFDPGVLGNKRIERASARWRKLYADGQLNINGEEKMEQTNMENKSENKPEKKRRGRPRKNPAVAEETKTEENMVAEEKAEYTAPKKRRGRPRKNPPAETAETTEETTVKKPRKRVNKIAAMAQSIKTAEQKATEAENTADN</sequence>
<accession>A0A921L7U6</accession>
<comment type="caution">
    <text evidence="2">The sequence shown here is derived from an EMBL/GenBank/DDBJ whole genome shotgun (WGS) entry which is preliminary data.</text>
</comment>
<dbReference type="GO" id="GO:0003677">
    <property type="term" value="F:DNA binding"/>
    <property type="evidence" value="ECO:0007669"/>
    <property type="project" value="InterPro"/>
</dbReference>
<gene>
    <name evidence="2" type="ORF">K8V65_04480</name>
</gene>
<evidence type="ECO:0000313" key="3">
    <source>
        <dbReference type="Proteomes" id="UP000780768"/>
    </source>
</evidence>
<reference evidence="2" key="1">
    <citation type="journal article" date="2021" name="PeerJ">
        <title>Extensive microbial diversity within the chicken gut microbiome revealed by metagenomics and culture.</title>
        <authorList>
            <person name="Gilroy R."/>
            <person name="Ravi A."/>
            <person name="Getino M."/>
            <person name="Pursley I."/>
            <person name="Horton D.L."/>
            <person name="Alikhan N.F."/>
            <person name="Baker D."/>
            <person name="Gharbi K."/>
            <person name="Hall N."/>
            <person name="Watson M."/>
            <person name="Adriaenssens E.M."/>
            <person name="Foster-Nyarko E."/>
            <person name="Jarju S."/>
            <person name="Secka A."/>
            <person name="Antonio M."/>
            <person name="Oren A."/>
            <person name="Chaudhuri R.R."/>
            <person name="La Ragione R."/>
            <person name="Hildebrand F."/>
            <person name="Pallen M.J."/>
        </authorList>
    </citation>
    <scope>NUCLEOTIDE SEQUENCE</scope>
    <source>
        <strain evidence="2">7318</strain>
    </source>
</reference>
<dbReference type="AlphaFoldDB" id="A0A921L7U6"/>
<dbReference type="EMBL" id="DYVR01000117">
    <property type="protein sequence ID" value="HJF84897.1"/>
    <property type="molecule type" value="Genomic_DNA"/>
</dbReference>
<dbReference type="InterPro" id="IPR046929">
    <property type="entry name" value="HTH_Tnp"/>
</dbReference>
<name>A0A921L7U6_9FIRM</name>
<dbReference type="InterPro" id="IPR017956">
    <property type="entry name" value="AT_hook_DNA-bd_motif"/>
</dbReference>